<proteinExistence type="predicted"/>
<feature type="compositionally biased region" description="Polar residues" evidence="1">
    <location>
        <begin position="94"/>
        <end position="110"/>
    </location>
</feature>
<gene>
    <name evidence="2" type="ORF">Vretimale_7268</name>
</gene>
<dbReference type="AlphaFoldDB" id="A0A8J4G8N0"/>
<evidence type="ECO:0000313" key="2">
    <source>
        <dbReference type="EMBL" id="GIM02396.1"/>
    </source>
</evidence>
<organism evidence="2 3">
    <name type="scientific">Volvox reticuliferus</name>
    <dbReference type="NCBI Taxonomy" id="1737510"/>
    <lineage>
        <taxon>Eukaryota</taxon>
        <taxon>Viridiplantae</taxon>
        <taxon>Chlorophyta</taxon>
        <taxon>core chlorophytes</taxon>
        <taxon>Chlorophyceae</taxon>
        <taxon>CS clade</taxon>
        <taxon>Chlamydomonadales</taxon>
        <taxon>Volvocaceae</taxon>
        <taxon>Volvox</taxon>
    </lineage>
</organism>
<evidence type="ECO:0000313" key="3">
    <source>
        <dbReference type="Proteomes" id="UP000722791"/>
    </source>
</evidence>
<protein>
    <submittedName>
        <fullName evidence="2">Uncharacterized protein</fullName>
    </submittedName>
</protein>
<feature type="compositionally biased region" description="Low complexity" evidence="1">
    <location>
        <begin position="128"/>
        <end position="138"/>
    </location>
</feature>
<dbReference type="Proteomes" id="UP000722791">
    <property type="component" value="Unassembled WGS sequence"/>
</dbReference>
<sequence length="163" mass="17776">EEEDVYLPNRRNANLSSVLLSAEEYQAGTSCATQTHQQVPVSFQPAPIKMDVYPLPKLITRPRAATHTANQAAQEVTVQLTTSWAMLEKIAKLHQQTENSTKTGHTSAAGETSEAPPRKAMAAEVKQQPEQLEQPMQPVSMSTPTGLPYCVTGEHQAGKRGIQ</sequence>
<feature type="non-terminal residue" evidence="2">
    <location>
        <position position="163"/>
    </location>
</feature>
<feature type="region of interest" description="Disordered" evidence="1">
    <location>
        <begin position="94"/>
        <end position="163"/>
    </location>
</feature>
<evidence type="ECO:0000256" key="1">
    <source>
        <dbReference type="SAM" id="MobiDB-lite"/>
    </source>
</evidence>
<accession>A0A8J4G8N0</accession>
<reference evidence="2" key="1">
    <citation type="journal article" date="2021" name="Proc. Natl. Acad. Sci. U.S.A.">
        <title>Three genomes in the algal genus Volvox reveal the fate of a haploid sex-determining region after a transition to homothallism.</title>
        <authorList>
            <person name="Yamamoto K."/>
            <person name="Hamaji T."/>
            <person name="Kawai-Toyooka H."/>
            <person name="Matsuzaki R."/>
            <person name="Takahashi F."/>
            <person name="Nishimura Y."/>
            <person name="Kawachi M."/>
            <person name="Noguchi H."/>
            <person name="Minakuchi Y."/>
            <person name="Umen J.G."/>
            <person name="Toyoda A."/>
            <person name="Nozaki H."/>
        </authorList>
    </citation>
    <scope>NUCLEOTIDE SEQUENCE</scope>
    <source>
        <strain evidence="2">NIES-3785</strain>
    </source>
</reference>
<comment type="caution">
    <text evidence="2">The sequence shown here is derived from an EMBL/GenBank/DDBJ whole genome shotgun (WGS) entry which is preliminary data.</text>
</comment>
<name>A0A8J4G8N0_9CHLO</name>
<feature type="non-terminal residue" evidence="2">
    <location>
        <position position="1"/>
    </location>
</feature>
<dbReference type="EMBL" id="BNCQ01000011">
    <property type="protein sequence ID" value="GIM02396.1"/>
    <property type="molecule type" value="Genomic_DNA"/>
</dbReference>